<dbReference type="InterPro" id="IPR023214">
    <property type="entry name" value="HAD_sf"/>
</dbReference>
<dbReference type="PANTHER" id="PTHR43434:SF1">
    <property type="entry name" value="PHOSPHOGLYCOLATE PHOSPHATASE"/>
    <property type="match status" value="1"/>
</dbReference>
<dbReference type="GO" id="GO:0008967">
    <property type="term" value="F:phosphoglycolate phosphatase activity"/>
    <property type="evidence" value="ECO:0007669"/>
    <property type="project" value="TreeGrafter"/>
</dbReference>
<dbReference type="Gene3D" id="1.10.150.240">
    <property type="entry name" value="Putative phosphatase, domain 2"/>
    <property type="match status" value="1"/>
</dbReference>
<keyword evidence="1" id="KW-0378">Hydrolase</keyword>
<dbReference type="GO" id="GO:0005829">
    <property type="term" value="C:cytosol"/>
    <property type="evidence" value="ECO:0007669"/>
    <property type="project" value="TreeGrafter"/>
</dbReference>
<evidence type="ECO:0000313" key="1">
    <source>
        <dbReference type="EMBL" id="AGK78695.1"/>
    </source>
</evidence>
<organism evidence="1 2">
    <name type="scientific">Streptomyces microflavus DSM 40593</name>
    <dbReference type="NCBI Taxonomy" id="1303692"/>
    <lineage>
        <taxon>Bacteria</taxon>
        <taxon>Bacillati</taxon>
        <taxon>Actinomycetota</taxon>
        <taxon>Actinomycetes</taxon>
        <taxon>Kitasatosporales</taxon>
        <taxon>Streptomycetaceae</taxon>
        <taxon>Streptomyces</taxon>
    </lineage>
</organism>
<dbReference type="eggNOG" id="COG0546">
    <property type="taxonomic scope" value="Bacteria"/>
</dbReference>
<proteinExistence type="predicted"/>
<dbReference type="Proteomes" id="UP000013304">
    <property type="component" value="Chromosome"/>
</dbReference>
<dbReference type="Gene3D" id="3.40.50.1000">
    <property type="entry name" value="HAD superfamily/HAD-like"/>
    <property type="match status" value="1"/>
</dbReference>
<dbReference type="GO" id="GO:0006281">
    <property type="term" value="P:DNA repair"/>
    <property type="evidence" value="ECO:0007669"/>
    <property type="project" value="TreeGrafter"/>
</dbReference>
<accession>N0CSS2</accession>
<dbReference type="AlphaFoldDB" id="N0CSS2"/>
<dbReference type="EMBL" id="CP005080">
    <property type="protein sequence ID" value="AGK78695.1"/>
    <property type="molecule type" value="Genomic_DNA"/>
</dbReference>
<protein>
    <submittedName>
        <fullName evidence="1">Hydrolase</fullName>
    </submittedName>
</protein>
<dbReference type="HOGENOM" id="CLU_083623_1_0_11"/>
<dbReference type="PANTHER" id="PTHR43434">
    <property type="entry name" value="PHOSPHOGLYCOLATE PHOSPHATASE"/>
    <property type="match status" value="1"/>
</dbReference>
<dbReference type="InterPro" id="IPR050155">
    <property type="entry name" value="HAD-like_hydrolase_sf"/>
</dbReference>
<dbReference type="InterPro" id="IPR036412">
    <property type="entry name" value="HAD-like_sf"/>
</dbReference>
<reference evidence="1 2" key="1">
    <citation type="submission" date="2013-04" db="EMBL/GenBank/DDBJ databases">
        <title>Complete genome sequence of Streptomyces fulvissimus.</title>
        <authorList>
            <person name="Myronovskyi M."/>
            <person name="Tokovenko B."/>
            <person name="Manderscheid N."/>
            <person name="Petzke L."/>
            <person name="Luzhetskyy A."/>
        </authorList>
    </citation>
    <scope>NUCLEOTIDE SEQUENCE [LARGE SCALE GENOMIC DNA]</scope>
    <source>
        <strain evidence="1 2">DSM 40593</strain>
    </source>
</reference>
<dbReference type="SUPFAM" id="SSF56784">
    <property type="entry name" value="HAD-like"/>
    <property type="match status" value="1"/>
</dbReference>
<dbReference type="OrthoDB" id="4547358at2"/>
<gene>
    <name evidence="1" type="ORF">SFUL_3777</name>
</gene>
<sequence>MESNDLRGVFGATRAVLFDFDGPICDVFAGQPAPGIARHLAATLASFDRSLEGKAYGTDDPMEVLRLAPQAGEAALRAIEDELTGAEVSAVRVAGLPVPGAVTALEAARTPGRKVAVVSNNSAACVSAYLSLHGLLPLVDTVVGRAPYQPEAMKPAPDSLLRAAGELATPLRDCTLIGDSVTDIQAARETGGRSVGFANKAGKERALAVAGADVVVTTMLAVADALAFSQGQS</sequence>
<dbReference type="InterPro" id="IPR023198">
    <property type="entry name" value="PGP-like_dom2"/>
</dbReference>
<dbReference type="Pfam" id="PF00702">
    <property type="entry name" value="Hydrolase"/>
    <property type="match status" value="1"/>
</dbReference>
<evidence type="ECO:0000313" key="2">
    <source>
        <dbReference type="Proteomes" id="UP000013304"/>
    </source>
</evidence>
<dbReference type="KEGG" id="sfi:SFUL_3777"/>
<dbReference type="RefSeq" id="WP_015610047.1">
    <property type="nucleotide sequence ID" value="NC_021177.1"/>
</dbReference>
<name>N0CSS2_STRMI</name>